<comment type="caution">
    <text evidence="2">The sequence shown here is derived from an EMBL/GenBank/DDBJ whole genome shotgun (WGS) entry which is preliminary data.</text>
</comment>
<accession>A0A2P4XND7</accession>
<dbReference type="SUPFAM" id="SSF53098">
    <property type="entry name" value="Ribonuclease H-like"/>
    <property type="match status" value="1"/>
</dbReference>
<dbReference type="InterPro" id="IPR001584">
    <property type="entry name" value="Integrase_cat-core"/>
</dbReference>
<dbReference type="OrthoDB" id="120688at2759"/>
<dbReference type="Proteomes" id="UP000237271">
    <property type="component" value="Unassembled WGS sequence"/>
</dbReference>
<proteinExistence type="predicted"/>
<keyword evidence="3" id="KW-1185">Reference proteome</keyword>
<dbReference type="Gene3D" id="3.30.420.10">
    <property type="entry name" value="Ribonuclease H-like superfamily/Ribonuclease H"/>
    <property type="match status" value="1"/>
</dbReference>
<gene>
    <name evidence="2" type="ORF">PHPALM_17003</name>
</gene>
<reference evidence="2 3" key="1">
    <citation type="journal article" date="2017" name="Genome Biol. Evol.">
        <title>Phytophthora megakarya and P. palmivora, closely related causal agents of cacao black pod rot, underwent increases in genome sizes and gene numbers by different mechanisms.</title>
        <authorList>
            <person name="Ali S.S."/>
            <person name="Shao J."/>
            <person name="Lary D.J."/>
            <person name="Kronmiller B."/>
            <person name="Shen D."/>
            <person name="Strem M.D."/>
            <person name="Amoako-Attah I."/>
            <person name="Akrofi A.Y."/>
            <person name="Begoude B.A."/>
            <person name="Ten Hoopen G.M."/>
            <person name="Coulibaly K."/>
            <person name="Kebe B.I."/>
            <person name="Melnick R.L."/>
            <person name="Guiltinan M.J."/>
            <person name="Tyler B.M."/>
            <person name="Meinhardt L.W."/>
            <person name="Bailey B.A."/>
        </authorList>
    </citation>
    <scope>NUCLEOTIDE SEQUENCE [LARGE SCALE GENOMIC DNA]</scope>
    <source>
        <strain evidence="3">sbr112.9</strain>
    </source>
</reference>
<name>A0A2P4XND7_9STRA</name>
<evidence type="ECO:0000313" key="3">
    <source>
        <dbReference type="Proteomes" id="UP000237271"/>
    </source>
</evidence>
<dbReference type="InterPro" id="IPR012337">
    <property type="entry name" value="RNaseH-like_sf"/>
</dbReference>
<dbReference type="Pfam" id="PF24626">
    <property type="entry name" value="SH3_Tf2-1"/>
    <property type="match status" value="1"/>
</dbReference>
<sequence length="458" mass="50376">MEQAAFANLGPGQQEALKQLMSLLGPEGVAHLASQGPDAIHAHLEAFSSYENALLEHIQQRMSTAAPSMTAVVLQGSTRPKPLMLSVQSFEGKERENLMLWIREVEMTMSLALLHTEYQRVAVAISKLTAALASILAPNHAYRVRSRLLACRQGKKELLDYVQELRTLIAGMFADPLPEAVTTTVFMAVHSYGLVFGLTKDSAVNTGVVVFVDRLSNMAHLAAVPDTIDGKGTASLFLDRVFRQHGLPESIVSDRDPRFTGEFWSAVFKVLGTRLDMSTADHPQTDGQTERANRVVEDILRSVCAETPKRWSAMLPVVEFAMNNAVHASTGFTPFYVNGLTHPRVPLTPSRRDSGLDGGEAEWLADVSPTAVRKQVDDFLSLRLSVLRHVGDLVLLNTKNLPTHAVSAVFKTKLRPRFIGPFKVVAKKGLAYTLNLPKKVCTHPVFYVGLLKSYRDPS</sequence>
<evidence type="ECO:0000259" key="1">
    <source>
        <dbReference type="PROSITE" id="PS50994"/>
    </source>
</evidence>
<dbReference type="GO" id="GO:0015074">
    <property type="term" value="P:DNA integration"/>
    <property type="evidence" value="ECO:0007669"/>
    <property type="project" value="InterPro"/>
</dbReference>
<dbReference type="EMBL" id="NCKW01009482">
    <property type="protein sequence ID" value="POM67057.1"/>
    <property type="molecule type" value="Genomic_DNA"/>
</dbReference>
<dbReference type="InterPro" id="IPR056924">
    <property type="entry name" value="SH3_Tf2-1"/>
</dbReference>
<dbReference type="PANTHER" id="PTHR37984:SF5">
    <property type="entry name" value="PROTEIN NYNRIN-LIKE"/>
    <property type="match status" value="1"/>
</dbReference>
<dbReference type="GO" id="GO:0003676">
    <property type="term" value="F:nucleic acid binding"/>
    <property type="evidence" value="ECO:0007669"/>
    <property type="project" value="InterPro"/>
</dbReference>
<dbReference type="InterPro" id="IPR050951">
    <property type="entry name" value="Retrovirus_Pol_polyprotein"/>
</dbReference>
<dbReference type="PANTHER" id="PTHR37984">
    <property type="entry name" value="PROTEIN CBG26694"/>
    <property type="match status" value="1"/>
</dbReference>
<dbReference type="PROSITE" id="PS50994">
    <property type="entry name" value="INTEGRASE"/>
    <property type="match status" value="1"/>
</dbReference>
<organism evidence="2 3">
    <name type="scientific">Phytophthora palmivora</name>
    <dbReference type="NCBI Taxonomy" id="4796"/>
    <lineage>
        <taxon>Eukaryota</taxon>
        <taxon>Sar</taxon>
        <taxon>Stramenopiles</taxon>
        <taxon>Oomycota</taxon>
        <taxon>Peronosporomycetes</taxon>
        <taxon>Peronosporales</taxon>
        <taxon>Peronosporaceae</taxon>
        <taxon>Phytophthora</taxon>
    </lineage>
</organism>
<evidence type="ECO:0000313" key="2">
    <source>
        <dbReference type="EMBL" id="POM67057.1"/>
    </source>
</evidence>
<dbReference type="InterPro" id="IPR036397">
    <property type="entry name" value="RNaseH_sf"/>
</dbReference>
<protein>
    <submittedName>
        <fullName evidence="2">Pol protein</fullName>
    </submittedName>
</protein>
<feature type="domain" description="Integrase catalytic" evidence="1">
    <location>
        <begin position="174"/>
        <end position="342"/>
    </location>
</feature>
<dbReference type="AlphaFoldDB" id="A0A2P4XND7"/>